<dbReference type="RefSeq" id="WP_264986859.1">
    <property type="nucleotide sequence ID" value="NZ_BRZA01000001.1"/>
</dbReference>
<sequence length="163" mass="18620">MKFNFSMPQVNFASISNLQQTLKFSQMKEQVSAQQGDPNFRGTYADDPQNVTNMNPAEWQKIVPVPDKVKQDIIGAVRKQFEEAGGMGDENSPLVKVKLKYLNSIPKTERNSVGWTLDEIKHEEAKRLRDFIKAKDPSWDWGKPVKSEILKEAYKSPHIDIKA</sequence>
<protein>
    <submittedName>
        <fullName evidence="2">Uncharacterized protein</fullName>
    </submittedName>
</protein>
<evidence type="ECO:0000313" key="3">
    <source>
        <dbReference type="Proteomes" id="UP001065593"/>
    </source>
</evidence>
<dbReference type="InterPro" id="IPR024540">
    <property type="entry name" value="DUF3879"/>
</dbReference>
<dbReference type="Proteomes" id="UP001065593">
    <property type="component" value="Unassembled WGS sequence"/>
</dbReference>
<gene>
    <name evidence="2" type="ORF">LYSBPC_02520</name>
</gene>
<proteinExistence type="predicted"/>
<keyword evidence="3" id="KW-1185">Reference proteome</keyword>
<reference evidence="2" key="1">
    <citation type="submission" date="2022-08" db="EMBL/GenBank/DDBJ databases">
        <title>Draft genome sequence of Lysinibacillus sp. strain KH24.</title>
        <authorList>
            <person name="Kanbe H."/>
            <person name="Itoh H."/>
        </authorList>
    </citation>
    <scope>NUCLEOTIDE SEQUENCE</scope>
    <source>
        <strain evidence="2">KH24</strain>
    </source>
</reference>
<name>A0ABQ5NFS4_9BACI</name>
<accession>A0ABQ5NFS4</accession>
<organism evidence="2 3">
    <name type="scientific">Lysinibacillus piscis</name>
    <dbReference type="NCBI Taxonomy" id="2518931"/>
    <lineage>
        <taxon>Bacteria</taxon>
        <taxon>Bacillati</taxon>
        <taxon>Bacillota</taxon>
        <taxon>Bacilli</taxon>
        <taxon>Bacillales</taxon>
        <taxon>Bacillaceae</taxon>
        <taxon>Lysinibacillus</taxon>
    </lineage>
</organism>
<feature type="region of interest" description="Disordered" evidence="1">
    <location>
        <begin position="29"/>
        <end position="49"/>
    </location>
</feature>
<comment type="caution">
    <text evidence="2">The sequence shown here is derived from an EMBL/GenBank/DDBJ whole genome shotgun (WGS) entry which is preliminary data.</text>
</comment>
<dbReference type="EMBL" id="BRZA01000001">
    <property type="protein sequence ID" value="GLC87125.1"/>
    <property type="molecule type" value="Genomic_DNA"/>
</dbReference>
<dbReference type="Pfam" id="PF12995">
    <property type="entry name" value="DUF3879"/>
    <property type="match status" value="1"/>
</dbReference>
<evidence type="ECO:0000313" key="2">
    <source>
        <dbReference type="EMBL" id="GLC87125.1"/>
    </source>
</evidence>
<evidence type="ECO:0000256" key="1">
    <source>
        <dbReference type="SAM" id="MobiDB-lite"/>
    </source>
</evidence>